<name>A0A383BKV0_9ZZZZ</name>
<feature type="non-terminal residue" evidence="1">
    <location>
        <position position="29"/>
    </location>
</feature>
<proteinExistence type="predicted"/>
<dbReference type="EMBL" id="UINC01201213">
    <property type="protein sequence ID" value="SVE20450.1"/>
    <property type="molecule type" value="Genomic_DNA"/>
</dbReference>
<sequence length="29" mass="3050">MGIGVEKVNEKAGKQKSYLGIRGNLGKSS</sequence>
<accession>A0A383BKV0</accession>
<protein>
    <submittedName>
        <fullName evidence="1">Uncharacterized protein</fullName>
    </submittedName>
</protein>
<reference evidence="1" key="1">
    <citation type="submission" date="2018-05" db="EMBL/GenBank/DDBJ databases">
        <authorList>
            <person name="Lanie J.A."/>
            <person name="Ng W.-L."/>
            <person name="Kazmierczak K.M."/>
            <person name="Andrzejewski T.M."/>
            <person name="Davidsen T.M."/>
            <person name="Wayne K.J."/>
            <person name="Tettelin H."/>
            <person name="Glass J.I."/>
            <person name="Rusch D."/>
            <person name="Podicherti R."/>
            <person name="Tsui H.-C.T."/>
            <person name="Winkler M.E."/>
        </authorList>
    </citation>
    <scope>NUCLEOTIDE SEQUENCE</scope>
</reference>
<organism evidence="1">
    <name type="scientific">marine metagenome</name>
    <dbReference type="NCBI Taxonomy" id="408172"/>
    <lineage>
        <taxon>unclassified sequences</taxon>
        <taxon>metagenomes</taxon>
        <taxon>ecological metagenomes</taxon>
    </lineage>
</organism>
<dbReference type="AlphaFoldDB" id="A0A383BKV0"/>
<evidence type="ECO:0000313" key="1">
    <source>
        <dbReference type="EMBL" id="SVE20450.1"/>
    </source>
</evidence>
<gene>
    <name evidence="1" type="ORF">METZ01_LOCUS473304</name>
</gene>